<dbReference type="EMBL" id="SSTE01022979">
    <property type="protein sequence ID" value="KAA0026178.1"/>
    <property type="molecule type" value="Genomic_DNA"/>
</dbReference>
<dbReference type="Proteomes" id="UP000321393">
    <property type="component" value="Unassembled WGS sequence"/>
</dbReference>
<evidence type="ECO:0000313" key="5">
    <source>
        <dbReference type="Proteomes" id="UP000321947"/>
    </source>
</evidence>
<protein>
    <submittedName>
        <fullName evidence="2">Retrotransposon gag protein</fullName>
    </submittedName>
</protein>
<accession>A0A5A7SJ23</accession>
<dbReference type="OrthoDB" id="994445at2759"/>
<name>A0A5A7SJ23_CUCMM</name>
<organism evidence="2 4">
    <name type="scientific">Cucumis melo var. makuwa</name>
    <name type="common">Oriental melon</name>
    <dbReference type="NCBI Taxonomy" id="1194695"/>
    <lineage>
        <taxon>Eukaryota</taxon>
        <taxon>Viridiplantae</taxon>
        <taxon>Streptophyta</taxon>
        <taxon>Embryophyta</taxon>
        <taxon>Tracheophyta</taxon>
        <taxon>Spermatophyta</taxon>
        <taxon>Magnoliopsida</taxon>
        <taxon>eudicotyledons</taxon>
        <taxon>Gunneridae</taxon>
        <taxon>Pentapetalae</taxon>
        <taxon>rosids</taxon>
        <taxon>fabids</taxon>
        <taxon>Cucurbitales</taxon>
        <taxon>Cucurbitaceae</taxon>
        <taxon>Benincaseae</taxon>
        <taxon>Cucumis</taxon>
    </lineage>
</organism>
<feature type="compositionally biased region" description="Basic residues" evidence="1">
    <location>
        <begin position="161"/>
        <end position="176"/>
    </location>
</feature>
<dbReference type="PANTHER" id="PTHR33437:SF2">
    <property type="entry name" value="OS06G0361200 PROTEIN"/>
    <property type="match status" value="1"/>
</dbReference>
<dbReference type="AlphaFoldDB" id="A0A5A7SJ23"/>
<evidence type="ECO:0000256" key="1">
    <source>
        <dbReference type="SAM" id="MobiDB-lite"/>
    </source>
</evidence>
<sequence>MLEELIEKQLIQLPECKRLEQAGKVDDPNYCKYHRVISHPIEKCFVLKELILKLARENKIELNIDEVAQTNHVAVNMTSSVSPSILLYDQRESLIQFGTFEPILVRFLQKIMTLSSQNKEEPIEDEGEEWIVVAHKKERQTSSVQTKSHFHQKLSKENISHKKKGRNKKMWKPKPIKGKDEDFLEPRRSITLTEFLPRSFLEDHPEEILEVTTCHITRIVEVNNNYDSYEEVDNSNEIKQRTSVFDRIKSLTTRSSVFQRLSITTKEEEN</sequence>
<evidence type="ECO:0000313" key="2">
    <source>
        <dbReference type="EMBL" id="KAA0026178.1"/>
    </source>
</evidence>
<dbReference type="EMBL" id="SSTD01000240">
    <property type="protein sequence ID" value="TYK30781.1"/>
    <property type="molecule type" value="Genomic_DNA"/>
</dbReference>
<feature type="region of interest" description="Disordered" evidence="1">
    <location>
        <begin position="142"/>
        <end position="182"/>
    </location>
</feature>
<reference evidence="4 5" key="1">
    <citation type="submission" date="2019-08" db="EMBL/GenBank/DDBJ databases">
        <title>Draft genome sequences of two oriental melons (Cucumis melo L. var makuwa).</title>
        <authorList>
            <person name="Kwon S.-Y."/>
        </authorList>
    </citation>
    <scope>NUCLEOTIDE SEQUENCE [LARGE SCALE GENOMIC DNA]</scope>
    <source>
        <strain evidence="5">cv. Chang Bougi</strain>
        <strain evidence="4">cv. SW 3</strain>
        <tissue evidence="2">Leaf</tissue>
    </source>
</reference>
<dbReference type="Proteomes" id="UP000321947">
    <property type="component" value="Unassembled WGS sequence"/>
</dbReference>
<dbReference type="PANTHER" id="PTHR33437">
    <property type="entry name" value="OS06G0361200 PROTEIN"/>
    <property type="match status" value="1"/>
</dbReference>
<evidence type="ECO:0000313" key="3">
    <source>
        <dbReference type="EMBL" id="TYK30781.1"/>
    </source>
</evidence>
<gene>
    <name evidence="3" type="ORF">E5676_scaffold343G001320</name>
    <name evidence="2" type="ORF">E6C27_scaffold19G001380</name>
</gene>
<proteinExistence type="predicted"/>
<evidence type="ECO:0000313" key="4">
    <source>
        <dbReference type="Proteomes" id="UP000321393"/>
    </source>
</evidence>
<comment type="caution">
    <text evidence="2">The sequence shown here is derived from an EMBL/GenBank/DDBJ whole genome shotgun (WGS) entry which is preliminary data.</text>
</comment>